<name>A0A3A8Q1F7_9BACT</name>
<dbReference type="Proteomes" id="UP000272888">
    <property type="component" value="Unassembled WGS sequence"/>
</dbReference>
<evidence type="ECO:0000313" key="1">
    <source>
        <dbReference type="EMBL" id="RKH61231.1"/>
    </source>
</evidence>
<dbReference type="SUPFAM" id="SSF49899">
    <property type="entry name" value="Concanavalin A-like lectins/glucanases"/>
    <property type="match status" value="1"/>
</dbReference>
<dbReference type="AlphaFoldDB" id="A0A3A8Q1F7"/>
<dbReference type="Pfam" id="PF13385">
    <property type="entry name" value="Laminin_G_3"/>
    <property type="match status" value="1"/>
</dbReference>
<comment type="caution">
    <text evidence="1">The sequence shown here is derived from an EMBL/GenBank/DDBJ whole genome shotgun (WGS) entry which is preliminary data.</text>
</comment>
<dbReference type="RefSeq" id="WP_120643541.1">
    <property type="nucleotide sequence ID" value="NZ_RAWB01000099.1"/>
</dbReference>
<reference evidence="2" key="1">
    <citation type="submission" date="2018-09" db="EMBL/GenBank/DDBJ databases">
        <authorList>
            <person name="Livingstone P.G."/>
            <person name="Whitworth D.E."/>
        </authorList>
    </citation>
    <scope>NUCLEOTIDE SEQUENCE [LARGE SCALE GENOMIC DNA]</scope>
    <source>
        <strain evidence="2">CA051B</strain>
    </source>
</reference>
<proteinExistence type="predicted"/>
<dbReference type="InterPro" id="IPR013320">
    <property type="entry name" value="ConA-like_dom_sf"/>
</dbReference>
<evidence type="ECO:0000313" key="2">
    <source>
        <dbReference type="Proteomes" id="UP000272888"/>
    </source>
</evidence>
<dbReference type="CDD" id="cd00110">
    <property type="entry name" value="LamG"/>
    <property type="match status" value="1"/>
</dbReference>
<dbReference type="Gene3D" id="2.60.120.200">
    <property type="match status" value="1"/>
</dbReference>
<gene>
    <name evidence="1" type="ORF">D7V93_12085</name>
</gene>
<protein>
    <submittedName>
        <fullName evidence="1">LamG domain-containing protein</fullName>
    </submittedName>
</protein>
<accession>A0A3A8Q1F7</accession>
<dbReference type="InterPro" id="IPR001791">
    <property type="entry name" value="Laminin_G"/>
</dbReference>
<sequence>MKVRSQPMRVGLAAVLLLGPLTAGAVSQKLRYKFELVSDPVTTVVDDSGKGHTGTAQGSNGGTVVIETPGYEGQGVRFPAVCVGTTCPKAAITAADAVSLNPGTALFSFGARVRVTLAELSADHGSNLVQKGLSTTPQWKLQLDDAVAGKPSCVVRTTGGTGAVIVKSSVGIADGTWHKVTCQRTSTTLTILIDNVARGSAVLASTYDINPAGQPLTIGAKSVGNNNDQFHGAIDDVYFNLD</sequence>
<dbReference type="EMBL" id="RAWB01000099">
    <property type="protein sequence ID" value="RKH61231.1"/>
    <property type="molecule type" value="Genomic_DNA"/>
</dbReference>
<organism evidence="1 2">
    <name type="scientific">Corallococcus llansteffanensis</name>
    <dbReference type="NCBI Taxonomy" id="2316731"/>
    <lineage>
        <taxon>Bacteria</taxon>
        <taxon>Pseudomonadati</taxon>
        <taxon>Myxococcota</taxon>
        <taxon>Myxococcia</taxon>
        <taxon>Myxococcales</taxon>
        <taxon>Cystobacterineae</taxon>
        <taxon>Myxococcaceae</taxon>
        <taxon>Corallococcus</taxon>
    </lineage>
</organism>
<keyword evidence="2" id="KW-1185">Reference proteome</keyword>